<proteinExistence type="predicted"/>
<dbReference type="NCBIfam" id="NF033608">
    <property type="entry name" value="type_I_tox_Fst"/>
    <property type="match status" value="1"/>
</dbReference>
<evidence type="ECO:0000313" key="2">
    <source>
        <dbReference type="EMBL" id="GGC88354.1"/>
    </source>
</evidence>
<evidence type="ECO:0000256" key="1">
    <source>
        <dbReference type="SAM" id="Phobius"/>
    </source>
</evidence>
<comment type="caution">
    <text evidence="2">The sequence shown here is derived from an EMBL/GenBank/DDBJ whole genome shotgun (WGS) entry which is preliminary data.</text>
</comment>
<dbReference type="Proteomes" id="UP000630615">
    <property type="component" value="Unassembled WGS sequence"/>
</dbReference>
<keyword evidence="1" id="KW-1133">Transmembrane helix</keyword>
<keyword evidence="1" id="KW-0812">Transmembrane</keyword>
<evidence type="ECO:0008006" key="4">
    <source>
        <dbReference type="Google" id="ProtNLM"/>
    </source>
</evidence>
<reference evidence="3" key="1">
    <citation type="journal article" date="2019" name="Int. J. Syst. Evol. Microbiol.">
        <title>The Global Catalogue of Microorganisms (GCM) 10K type strain sequencing project: providing services to taxonomists for standard genome sequencing and annotation.</title>
        <authorList>
            <consortium name="The Broad Institute Genomics Platform"/>
            <consortium name="The Broad Institute Genome Sequencing Center for Infectious Disease"/>
            <person name="Wu L."/>
            <person name="Ma J."/>
        </authorList>
    </citation>
    <scope>NUCLEOTIDE SEQUENCE [LARGE SCALE GENOMIC DNA]</scope>
    <source>
        <strain evidence="3">CGMCC 1.15942</strain>
    </source>
</reference>
<sequence length="62" mass="7095">MQKAMNKVILFRVFRFDILGKATRRESGVMNVYEILSLVIAPLFVALVTTIVSHWLDEKGDN</sequence>
<gene>
    <name evidence="2" type="ORF">GCM10011573_17470</name>
</gene>
<accession>A0ABQ1P7N7</accession>
<protein>
    <recommendedName>
        <fullName evidence="4">Holin-like toxin</fullName>
    </recommendedName>
</protein>
<evidence type="ECO:0000313" key="3">
    <source>
        <dbReference type="Proteomes" id="UP000630615"/>
    </source>
</evidence>
<keyword evidence="3" id="KW-1185">Reference proteome</keyword>
<organism evidence="2 3">
    <name type="scientific">Enterococcus wangshanyuanii</name>
    <dbReference type="NCBI Taxonomy" id="2005703"/>
    <lineage>
        <taxon>Bacteria</taxon>
        <taxon>Bacillati</taxon>
        <taxon>Bacillota</taxon>
        <taxon>Bacilli</taxon>
        <taxon>Lactobacillales</taxon>
        <taxon>Enterococcaceae</taxon>
        <taxon>Enterococcus</taxon>
    </lineage>
</organism>
<feature type="transmembrane region" description="Helical" evidence="1">
    <location>
        <begin position="35"/>
        <end position="56"/>
    </location>
</feature>
<name>A0ABQ1P7N7_9ENTE</name>
<keyword evidence="1" id="KW-0472">Membrane</keyword>
<dbReference type="RefSeq" id="WP_088271226.1">
    <property type="nucleotide sequence ID" value="NZ_BMKI01000003.1"/>
</dbReference>
<dbReference type="EMBL" id="BMKI01000003">
    <property type="protein sequence ID" value="GGC88354.1"/>
    <property type="molecule type" value="Genomic_DNA"/>
</dbReference>